<dbReference type="GO" id="GO:0016705">
    <property type="term" value="F:oxidoreductase activity, acting on paired donors, with incorporation or reduction of molecular oxygen"/>
    <property type="evidence" value="ECO:0007669"/>
    <property type="project" value="InterPro"/>
</dbReference>
<evidence type="ECO:0000256" key="1">
    <source>
        <dbReference type="ARBA" id="ARBA00001974"/>
    </source>
</evidence>
<dbReference type="Pfam" id="PF01494">
    <property type="entry name" value="FAD_binding_3"/>
    <property type="match status" value="1"/>
</dbReference>
<evidence type="ECO:0000256" key="6">
    <source>
        <dbReference type="ARBA" id="ARBA00023002"/>
    </source>
</evidence>
<evidence type="ECO:0000256" key="5">
    <source>
        <dbReference type="ARBA" id="ARBA00022827"/>
    </source>
</evidence>
<dbReference type="PRINTS" id="PR00420">
    <property type="entry name" value="RNGMNOXGNASE"/>
</dbReference>
<sequence>MVDGAFDVCVSGSGAVAMSLALALSAEGWRVAWAKAPPPVNPRPDVRTYALNARAVNLLERLRIWPSLKAHATPVTDMAIRGDGEGLLRFSSWAQHVSELAWIVDAAALERLLGEALRFAPRVEVVPALQGTTPPVPAHLLAICEGKHSDTRAALGVGFDRRDYGHWGVAARLKASVPHHGLARQWFRSPDILALLPFQDPQPGASYGLVWSVPRERAEQLMALSPTDFEATLAQALRESDPEAAEQVGTLTLSSEVAAWPLALARAQRWSGPGWVLLGDAAHQVHPLAGQGLNLGLADVDTLVSVLRDARATEPWRHAGDERTLRRYVRQRQWPTVAMSTLTDGLLHLFADDRAPLKAVRNAGMRVVEGMGPLKHWLVGRALDA</sequence>
<dbReference type="EMBL" id="CP029210">
    <property type="protein sequence ID" value="AWI53270.1"/>
    <property type="molecule type" value="Genomic_DNA"/>
</dbReference>
<evidence type="ECO:0000313" key="9">
    <source>
        <dbReference type="EMBL" id="AWI53270.1"/>
    </source>
</evidence>
<keyword evidence="7" id="KW-0503">Monooxygenase</keyword>
<dbReference type="InterPro" id="IPR051205">
    <property type="entry name" value="UbiH/COQ6_monooxygenase"/>
</dbReference>
<dbReference type="Proteomes" id="UP000244892">
    <property type="component" value="Chromosome"/>
</dbReference>
<dbReference type="InterPro" id="IPR002938">
    <property type="entry name" value="FAD-bd"/>
</dbReference>
<dbReference type="NCBIfam" id="TIGR01988">
    <property type="entry name" value="Ubi-OHases"/>
    <property type="match status" value="1"/>
</dbReference>
<dbReference type="Gene3D" id="3.50.50.60">
    <property type="entry name" value="FAD/NAD(P)-binding domain"/>
    <property type="match status" value="2"/>
</dbReference>
<comment type="pathway">
    <text evidence="2">Cofactor biosynthesis; ubiquinone biosynthesis.</text>
</comment>
<dbReference type="PANTHER" id="PTHR43876:SF7">
    <property type="entry name" value="UBIQUINONE BIOSYNTHESIS MONOOXYGENASE COQ6, MITOCHONDRIAL"/>
    <property type="match status" value="1"/>
</dbReference>
<comment type="similarity">
    <text evidence="3">Belongs to the UbiH/COQ6 family.</text>
</comment>
<keyword evidence="5" id="KW-0274">FAD</keyword>
<evidence type="ECO:0000256" key="2">
    <source>
        <dbReference type="ARBA" id="ARBA00004749"/>
    </source>
</evidence>
<dbReference type="PROSITE" id="PS01304">
    <property type="entry name" value="UBIH"/>
    <property type="match status" value="1"/>
</dbReference>
<dbReference type="KEGG" id="aon:DEH84_07380"/>
<dbReference type="RefSeq" id="WP_109036145.1">
    <property type="nucleotide sequence ID" value="NZ_CP029210.1"/>
</dbReference>
<dbReference type="InterPro" id="IPR036188">
    <property type="entry name" value="FAD/NAD-bd_sf"/>
</dbReference>
<dbReference type="SUPFAM" id="SSF51905">
    <property type="entry name" value="FAD/NAD(P)-binding domain"/>
    <property type="match status" value="1"/>
</dbReference>
<organism evidence="9 10">
    <name type="scientific">Aquabacterium olei</name>
    <dbReference type="NCBI Taxonomy" id="1296669"/>
    <lineage>
        <taxon>Bacteria</taxon>
        <taxon>Pseudomonadati</taxon>
        <taxon>Pseudomonadota</taxon>
        <taxon>Betaproteobacteria</taxon>
        <taxon>Burkholderiales</taxon>
        <taxon>Aquabacterium</taxon>
    </lineage>
</organism>
<comment type="cofactor">
    <cofactor evidence="1">
        <name>FAD</name>
        <dbReference type="ChEBI" id="CHEBI:57692"/>
    </cofactor>
</comment>
<evidence type="ECO:0000256" key="7">
    <source>
        <dbReference type="ARBA" id="ARBA00023033"/>
    </source>
</evidence>
<keyword evidence="4" id="KW-0285">Flavoprotein</keyword>
<feature type="domain" description="FAD-binding" evidence="8">
    <location>
        <begin position="129"/>
        <end position="332"/>
    </location>
</feature>
<reference evidence="9 10" key="1">
    <citation type="submission" date="2018-05" db="EMBL/GenBank/DDBJ databases">
        <title>complete genome sequence of Aquabacterium olei NBRC 110486.</title>
        <authorList>
            <person name="Tang B."/>
            <person name="Chang J."/>
            <person name="Zhang L."/>
            <person name="Yang H."/>
        </authorList>
    </citation>
    <scope>NUCLEOTIDE SEQUENCE [LARGE SCALE GENOMIC DNA]</scope>
    <source>
        <strain evidence="9 10">NBRC 110486</strain>
    </source>
</reference>
<evidence type="ECO:0000256" key="4">
    <source>
        <dbReference type="ARBA" id="ARBA00022630"/>
    </source>
</evidence>
<dbReference type="AlphaFoldDB" id="A0A2U8FQL9"/>
<evidence type="ECO:0000313" key="10">
    <source>
        <dbReference type="Proteomes" id="UP000244892"/>
    </source>
</evidence>
<dbReference type="GO" id="GO:0004497">
    <property type="term" value="F:monooxygenase activity"/>
    <property type="evidence" value="ECO:0007669"/>
    <property type="project" value="UniProtKB-KW"/>
</dbReference>
<evidence type="ECO:0000256" key="3">
    <source>
        <dbReference type="ARBA" id="ARBA00005349"/>
    </source>
</evidence>
<dbReference type="InterPro" id="IPR010971">
    <property type="entry name" value="UbiH/COQ6"/>
</dbReference>
<dbReference type="InterPro" id="IPR018168">
    <property type="entry name" value="Ubi_Hdrlase_CS"/>
</dbReference>
<keyword evidence="10" id="KW-1185">Reference proteome</keyword>
<protein>
    <submittedName>
        <fullName evidence="9">2-octaprenyl-3-methyl-6-methoxy-1,4-benzoquinol hydroxylase</fullName>
    </submittedName>
</protein>
<accession>A0A2U8FQL9</accession>
<dbReference type="UniPathway" id="UPA00232"/>
<gene>
    <name evidence="9" type="ORF">DEH84_07380</name>
</gene>
<dbReference type="GO" id="GO:0071949">
    <property type="term" value="F:FAD binding"/>
    <property type="evidence" value="ECO:0007669"/>
    <property type="project" value="InterPro"/>
</dbReference>
<dbReference type="GO" id="GO:0006744">
    <property type="term" value="P:ubiquinone biosynthetic process"/>
    <property type="evidence" value="ECO:0007669"/>
    <property type="project" value="UniProtKB-UniPathway"/>
</dbReference>
<dbReference type="PANTHER" id="PTHR43876">
    <property type="entry name" value="UBIQUINONE BIOSYNTHESIS MONOOXYGENASE COQ6, MITOCHONDRIAL"/>
    <property type="match status" value="1"/>
</dbReference>
<keyword evidence="6" id="KW-0560">Oxidoreductase</keyword>
<dbReference type="OrthoDB" id="9769565at2"/>
<evidence type="ECO:0000259" key="8">
    <source>
        <dbReference type="Pfam" id="PF01494"/>
    </source>
</evidence>
<proteinExistence type="inferred from homology"/>
<name>A0A2U8FQL9_9BURK</name>